<name>A0ABR4KII8_9EURO</name>
<dbReference type="Gene3D" id="4.10.240.10">
    <property type="entry name" value="Zn(2)-C6 fungal-type DNA-binding domain"/>
    <property type="match status" value="1"/>
</dbReference>
<accession>A0ABR4KII8</accession>
<feature type="compositionally biased region" description="Basic residues" evidence="5">
    <location>
        <begin position="49"/>
        <end position="59"/>
    </location>
</feature>
<dbReference type="PANTHER" id="PTHR31668">
    <property type="entry name" value="GLUCOSE TRANSPORT TRANSCRIPTION REGULATOR RGT1-RELATED-RELATED"/>
    <property type="match status" value="1"/>
</dbReference>
<dbReference type="InterPro" id="IPR036864">
    <property type="entry name" value="Zn2-C6_fun-type_DNA-bd_sf"/>
</dbReference>
<dbReference type="Proteomes" id="UP001610446">
    <property type="component" value="Unassembled WGS sequence"/>
</dbReference>
<keyword evidence="3" id="KW-0804">Transcription</keyword>
<sequence>MDRPRSSQPPKTRSACDRCHSQKLRCSRQSGQSRCERCERLDTACRFAARTRRGSKKPRPQQESSLVSRPQISSNQSPTPVTSFESATDPGWPTTGDSWLDSLGLSGAANELHNLEGSACGEIDVAWPLMSPKVDDPASYLGLQMTPILAPTLTSTTPTHELANLSIALYELYIKLPSATYEIPDSELNAVQSRRGHSRPFVFDDLFGLTTRFTDLIKRSLLSTDGQDEPLTLMVGSCHSRLMGIYTAIFSMIHLCIRHSRGPPRPRPDGAIILPNVQLGSLNCPPLRLDFETPMPVEKVLMYISMVAVFSAQLWGQMAELVRERYLGHGRNSVAGAMWKEMGERMDGLLDTIDNTKGLLF</sequence>
<evidence type="ECO:0000256" key="3">
    <source>
        <dbReference type="ARBA" id="ARBA00023163"/>
    </source>
</evidence>
<comment type="caution">
    <text evidence="7">The sequence shown here is derived from an EMBL/GenBank/DDBJ whole genome shotgun (WGS) entry which is preliminary data.</text>
</comment>
<dbReference type="InterPro" id="IPR050797">
    <property type="entry name" value="Carb_Metab_Trans_Reg"/>
</dbReference>
<dbReference type="PROSITE" id="PS00463">
    <property type="entry name" value="ZN2_CY6_FUNGAL_1"/>
    <property type="match status" value="1"/>
</dbReference>
<dbReference type="InterPro" id="IPR001138">
    <property type="entry name" value="Zn2Cys6_DnaBD"/>
</dbReference>
<reference evidence="7 8" key="1">
    <citation type="submission" date="2024-07" db="EMBL/GenBank/DDBJ databases">
        <title>Section-level genome sequencing and comparative genomics of Aspergillus sections Usti and Cavernicolus.</title>
        <authorList>
            <consortium name="Lawrence Berkeley National Laboratory"/>
            <person name="Nybo J.L."/>
            <person name="Vesth T.C."/>
            <person name="Theobald S."/>
            <person name="Frisvad J.C."/>
            <person name="Larsen T.O."/>
            <person name="Kjaerboelling I."/>
            <person name="Rothschild-Mancinelli K."/>
            <person name="Lyhne E.K."/>
            <person name="Kogle M.E."/>
            <person name="Barry K."/>
            <person name="Clum A."/>
            <person name="Na H."/>
            <person name="Ledsgaard L."/>
            <person name="Lin J."/>
            <person name="Lipzen A."/>
            <person name="Kuo A."/>
            <person name="Riley R."/>
            <person name="Mondo S."/>
            <person name="Labutti K."/>
            <person name="Haridas S."/>
            <person name="Pangalinan J."/>
            <person name="Salamov A.A."/>
            <person name="Simmons B.A."/>
            <person name="Magnuson J.K."/>
            <person name="Chen J."/>
            <person name="Drula E."/>
            <person name="Henrissat B."/>
            <person name="Wiebenga A."/>
            <person name="Lubbers R.J."/>
            <person name="Gomes A.C."/>
            <person name="Makela M.R."/>
            <person name="Stajich J."/>
            <person name="Grigoriev I.V."/>
            <person name="Mortensen U.H."/>
            <person name="De Vries R.P."/>
            <person name="Baker S.E."/>
            <person name="Andersen M.R."/>
        </authorList>
    </citation>
    <scope>NUCLEOTIDE SEQUENCE [LARGE SCALE GENOMIC DNA]</scope>
    <source>
        <strain evidence="7 8">CBS 123904</strain>
    </source>
</reference>
<evidence type="ECO:0000313" key="8">
    <source>
        <dbReference type="Proteomes" id="UP001610446"/>
    </source>
</evidence>
<dbReference type="EMBL" id="JBFXLU010000026">
    <property type="protein sequence ID" value="KAL2852099.1"/>
    <property type="molecule type" value="Genomic_DNA"/>
</dbReference>
<protein>
    <recommendedName>
        <fullName evidence="6">Zn(2)-C6 fungal-type domain-containing protein</fullName>
    </recommendedName>
</protein>
<dbReference type="CDD" id="cd00067">
    <property type="entry name" value="GAL4"/>
    <property type="match status" value="1"/>
</dbReference>
<keyword evidence="1" id="KW-0805">Transcription regulation</keyword>
<feature type="compositionally biased region" description="Polar residues" evidence="5">
    <location>
        <begin position="61"/>
        <end position="86"/>
    </location>
</feature>
<dbReference type="PROSITE" id="PS50048">
    <property type="entry name" value="ZN2_CY6_FUNGAL_2"/>
    <property type="match status" value="1"/>
</dbReference>
<organism evidence="7 8">
    <name type="scientific">Aspergillus pseudoustus</name>
    <dbReference type="NCBI Taxonomy" id="1810923"/>
    <lineage>
        <taxon>Eukaryota</taxon>
        <taxon>Fungi</taxon>
        <taxon>Dikarya</taxon>
        <taxon>Ascomycota</taxon>
        <taxon>Pezizomycotina</taxon>
        <taxon>Eurotiomycetes</taxon>
        <taxon>Eurotiomycetidae</taxon>
        <taxon>Eurotiales</taxon>
        <taxon>Aspergillaceae</taxon>
        <taxon>Aspergillus</taxon>
        <taxon>Aspergillus subgen. Nidulantes</taxon>
    </lineage>
</organism>
<evidence type="ECO:0000259" key="6">
    <source>
        <dbReference type="PROSITE" id="PS50048"/>
    </source>
</evidence>
<feature type="region of interest" description="Disordered" evidence="5">
    <location>
        <begin position="49"/>
        <end position="95"/>
    </location>
</feature>
<evidence type="ECO:0000256" key="1">
    <source>
        <dbReference type="ARBA" id="ARBA00023015"/>
    </source>
</evidence>
<evidence type="ECO:0000313" key="7">
    <source>
        <dbReference type="EMBL" id="KAL2852099.1"/>
    </source>
</evidence>
<evidence type="ECO:0000256" key="2">
    <source>
        <dbReference type="ARBA" id="ARBA00023125"/>
    </source>
</evidence>
<proteinExistence type="predicted"/>
<feature type="domain" description="Zn(2)-C6 fungal-type" evidence="6">
    <location>
        <begin position="15"/>
        <end position="47"/>
    </location>
</feature>
<evidence type="ECO:0000256" key="4">
    <source>
        <dbReference type="ARBA" id="ARBA00023242"/>
    </source>
</evidence>
<keyword evidence="2" id="KW-0238">DNA-binding</keyword>
<keyword evidence="8" id="KW-1185">Reference proteome</keyword>
<keyword evidence="4" id="KW-0539">Nucleus</keyword>
<gene>
    <name evidence="7" type="ORF">BJY01DRAFT_100716</name>
</gene>
<evidence type="ECO:0000256" key="5">
    <source>
        <dbReference type="SAM" id="MobiDB-lite"/>
    </source>
</evidence>
<dbReference type="SMART" id="SM00066">
    <property type="entry name" value="GAL4"/>
    <property type="match status" value="1"/>
</dbReference>
<dbReference type="Pfam" id="PF00172">
    <property type="entry name" value="Zn_clus"/>
    <property type="match status" value="1"/>
</dbReference>
<dbReference type="SUPFAM" id="SSF57701">
    <property type="entry name" value="Zn2/Cys6 DNA-binding domain"/>
    <property type="match status" value="1"/>
</dbReference>